<feature type="transmembrane region" description="Helical" evidence="1">
    <location>
        <begin position="31"/>
        <end position="51"/>
    </location>
</feature>
<dbReference type="Proteomes" id="UP000238164">
    <property type="component" value="Chromosome 1"/>
</dbReference>
<feature type="transmembrane region" description="Helical" evidence="1">
    <location>
        <begin position="6"/>
        <end position="24"/>
    </location>
</feature>
<keyword evidence="1" id="KW-0812">Transmembrane</keyword>
<feature type="transmembrane region" description="Helical" evidence="1">
    <location>
        <begin position="63"/>
        <end position="81"/>
    </location>
</feature>
<accession>A0A2N9JID6</accession>
<dbReference type="AlphaFoldDB" id="A0A2N9JID6"/>
<evidence type="ECO:0000313" key="3">
    <source>
        <dbReference type="Proteomes" id="UP000238164"/>
    </source>
</evidence>
<sequence length="217" mass="23273">MSWVEIIGWSATAVGALLGFPQLFRLLRTRNVAGLSLLAWQAVLVLNVIWFTHGVRIGQGPQIVTNSVALASTLPLLVLLARATRRSLFAVVAPSLVAAAVIIAVDFTLGSLAFGLVATIPGLMSSSGQSVELVRARRVDGVAPVFLALAWVNQCLWLTWALLVHDPGTIVACSITLTITAFNLIWFILRRLGLRALFVRASDEPVLPCTEPALARS</sequence>
<reference evidence="2 3" key="1">
    <citation type="submission" date="2018-02" db="EMBL/GenBank/DDBJ databases">
        <authorList>
            <person name="Cohen D.B."/>
            <person name="Kent A.D."/>
        </authorList>
    </citation>
    <scope>NUCLEOTIDE SEQUENCE [LARGE SCALE GENOMIC DNA]</scope>
    <source>
        <strain evidence="2">1</strain>
    </source>
</reference>
<dbReference type="OrthoDB" id="5060574at2"/>
<dbReference type="RefSeq" id="WP_158681183.1">
    <property type="nucleotide sequence ID" value="NZ_BAAAGO010000008.1"/>
</dbReference>
<keyword evidence="3" id="KW-1185">Reference proteome</keyword>
<name>A0A2N9JID6_9ACTN</name>
<dbReference type="Gene3D" id="1.20.1280.290">
    <property type="match status" value="2"/>
</dbReference>
<feature type="transmembrane region" description="Helical" evidence="1">
    <location>
        <begin position="88"/>
        <end position="105"/>
    </location>
</feature>
<organism evidence="2 3">
    <name type="scientific">Micropruina glycogenica</name>
    <dbReference type="NCBI Taxonomy" id="75385"/>
    <lineage>
        <taxon>Bacteria</taxon>
        <taxon>Bacillati</taxon>
        <taxon>Actinomycetota</taxon>
        <taxon>Actinomycetes</taxon>
        <taxon>Propionibacteriales</taxon>
        <taxon>Nocardioidaceae</taxon>
        <taxon>Micropruina</taxon>
    </lineage>
</organism>
<feature type="transmembrane region" description="Helical" evidence="1">
    <location>
        <begin position="169"/>
        <end position="189"/>
    </location>
</feature>
<evidence type="ECO:0000256" key="1">
    <source>
        <dbReference type="SAM" id="Phobius"/>
    </source>
</evidence>
<proteinExistence type="predicted"/>
<keyword evidence="1" id="KW-0472">Membrane</keyword>
<feature type="transmembrane region" description="Helical" evidence="1">
    <location>
        <begin position="111"/>
        <end position="131"/>
    </location>
</feature>
<feature type="transmembrane region" description="Helical" evidence="1">
    <location>
        <begin position="143"/>
        <end position="163"/>
    </location>
</feature>
<dbReference type="EMBL" id="LT985188">
    <property type="protein sequence ID" value="SPD87830.1"/>
    <property type="molecule type" value="Genomic_DNA"/>
</dbReference>
<protein>
    <submittedName>
        <fullName evidence="2">PQ loop repeat protein</fullName>
    </submittedName>
</protein>
<evidence type="ECO:0000313" key="2">
    <source>
        <dbReference type="EMBL" id="SPD87830.1"/>
    </source>
</evidence>
<keyword evidence="1" id="KW-1133">Transmembrane helix</keyword>
<dbReference type="KEGG" id="mgg:MPLG2_2800"/>
<gene>
    <name evidence="2" type="ORF">MPLG2_2800</name>
</gene>